<dbReference type="OrthoDB" id="759000at2"/>
<name>A0A4Q1KQA0_9FLAO</name>
<reference evidence="2" key="1">
    <citation type="submission" date="2019-01" db="EMBL/GenBank/DDBJ databases">
        <title>Cytophagaceae bacterium strain CAR-16.</title>
        <authorList>
            <person name="Chen W.-M."/>
        </authorList>
    </citation>
    <scope>NUCLEOTIDE SEQUENCE [LARGE SCALE GENOMIC DNA]</scope>
    <source>
        <strain evidence="2">ICH-30</strain>
    </source>
</reference>
<dbReference type="AlphaFoldDB" id="A0A4Q1KQA0"/>
<sequence>MKKLIFTFLFISIAALGQEFNLEIHKTSLFDYIKIEEKLGSIRLENESRYYSGEGIAQPIRFLRKEEGIPNCIVSYQFYEKDSALTQIEYEWDVYNFEKQDNNQKSEEFEKELISKYENLKKEISKKLGQPTTKNNYSNLAKYKQELFFEENATWKPNDTTKVELYITVSNYYEKRGMVTINPVHRIRLYIMKI</sequence>
<proteinExistence type="predicted"/>
<evidence type="ECO:0000313" key="1">
    <source>
        <dbReference type="EMBL" id="RXR31775.1"/>
    </source>
</evidence>
<protein>
    <submittedName>
        <fullName evidence="1">Uncharacterized protein</fullName>
    </submittedName>
</protein>
<organism evidence="1 2">
    <name type="scientific">Flavobacterium piscinae</name>
    <dbReference type="NCBI Taxonomy" id="2506424"/>
    <lineage>
        <taxon>Bacteria</taxon>
        <taxon>Pseudomonadati</taxon>
        <taxon>Bacteroidota</taxon>
        <taxon>Flavobacteriia</taxon>
        <taxon>Flavobacteriales</taxon>
        <taxon>Flavobacteriaceae</taxon>
        <taxon>Flavobacterium</taxon>
    </lineage>
</organism>
<dbReference type="Proteomes" id="UP000289734">
    <property type="component" value="Unassembled WGS sequence"/>
</dbReference>
<dbReference type="EMBL" id="SBKQ01000008">
    <property type="protein sequence ID" value="RXR31775.1"/>
    <property type="molecule type" value="Genomic_DNA"/>
</dbReference>
<accession>A0A4Q1KQA0</accession>
<keyword evidence="2" id="KW-1185">Reference proteome</keyword>
<dbReference type="RefSeq" id="WP_129464454.1">
    <property type="nucleotide sequence ID" value="NZ_SBKQ01000008.1"/>
</dbReference>
<gene>
    <name evidence="1" type="ORF">EQG68_08850</name>
</gene>
<evidence type="ECO:0000313" key="2">
    <source>
        <dbReference type="Proteomes" id="UP000289734"/>
    </source>
</evidence>
<comment type="caution">
    <text evidence="1">The sequence shown here is derived from an EMBL/GenBank/DDBJ whole genome shotgun (WGS) entry which is preliminary data.</text>
</comment>